<feature type="region of interest" description="Disordered" evidence="1">
    <location>
        <begin position="26"/>
        <end position="108"/>
    </location>
</feature>
<name>A0A0F7SV78_PHARH</name>
<accession>A0A0F7SV78</accession>
<feature type="compositionally biased region" description="Polar residues" evidence="1">
    <location>
        <begin position="56"/>
        <end position="73"/>
    </location>
</feature>
<feature type="compositionally biased region" description="Basic and acidic residues" evidence="1">
    <location>
        <begin position="26"/>
        <end position="37"/>
    </location>
</feature>
<feature type="compositionally biased region" description="Low complexity" evidence="1">
    <location>
        <begin position="158"/>
        <end position="175"/>
    </location>
</feature>
<feature type="region of interest" description="Disordered" evidence="1">
    <location>
        <begin position="134"/>
        <end position="206"/>
    </location>
</feature>
<organism evidence="2">
    <name type="scientific">Phaffia rhodozyma</name>
    <name type="common">Yeast</name>
    <name type="synonym">Xanthophyllomyces dendrorhous</name>
    <dbReference type="NCBI Taxonomy" id="264483"/>
    <lineage>
        <taxon>Eukaryota</taxon>
        <taxon>Fungi</taxon>
        <taxon>Dikarya</taxon>
        <taxon>Basidiomycota</taxon>
        <taxon>Agaricomycotina</taxon>
        <taxon>Tremellomycetes</taxon>
        <taxon>Cystofilobasidiales</taxon>
        <taxon>Mrakiaceae</taxon>
        <taxon>Phaffia</taxon>
    </lineage>
</organism>
<protein>
    <submittedName>
        <fullName evidence="2">Uncharacterized protein</fullName>
    </submittedName>
</protein>
<sequence>MDEVDWENSGMFNRFGTDVVVDEVTLTRRDPADRSSGKDGPVGLNHSVALLRLDHSPSSSPQADESPLLSPSQMRGDLSMPSVSPPWMPDTKSPRIDKPAAYDGMPSSEANSSFFPDFHSSSIFGGEIVKAPSPIETPELCPSSTTPNAGLDSGNIPTTHSHSSSSSTDSHLNQTSPPPSLPTLPLLQSSSIGPSSSASPVSCPIPTTTAPPLAKRFLSGFSFGGINKVFKHSTKEAGAGHGFF</sequence>
<reference evidence="2" key="1">
    <citation type="submission" date="2014-08" db="EMBL/GenBank/DDBJ databases">
        <authorList>
            <person name="Sharma Rahul"/>
            <person name="Thines Marco"/>
        </authorList>
    </citation>
    <scope>NUCLEOTIDE SEQUENCE</scope>
</reference>
<dbReference type="AlphaFoldDB" id="A0A0F7SV78"/>
<proteinExistence type="predicted"/>
<dbReference type="EMBL" id="LN483157">
    <property type="protein sequence ID" value="CED83838.1"/>
    <property type="molecule type" value="Genomic_DNA"/>
</dbReference>
<evidence type="ECO:0000313" key="2">
    <source>
        <dbReference type="EMBL" id="CED83838.1"/>
    </source>
</evidence>
<feature type="compositionally biased region" description="Low complexity" evidence="1">
    <location>
        <begin position="183"/>
        <end position="206"/>
    </location>
</feature>
<evidence type="ECO:0000256" key="1">
    <source>
        <dbReference type="SAM" id="MobiDB-lite"/>
    </source>
</evidence>